<comment type="caution">
    <text evidence="2">The sequence shown here is derived from an EMBL/GenBank/DDBJ whole genome shotgun (WGS) entry which is preliminary data.</text>
</comment>
<keyword evidence="2" id="KW-0808">Transferase</keyword>
<dbReference type="PROSITE" id="PS51186">
    <property type="entry name" value="GNAT"/>
    <property type="match status" value="1"/>
</dbReference>
<feature type="domain" description="N-acetyltransferase" evidence="1">
    <location>
        <begin position="25"/>
        <end position="185"/>
    </location>
</feature>
<sequence length="187" mass="20837">MHAPEPHDYPSHLVEDWQLADGTRVRIRPIHADDLAMHTAFVDGLSKETGYHRLLSPRKPQPDELWRMTHIDYDRELALIATTVVDGAEQQMGVVRYVRGDTPETAHVAEFAVVIGDAWQHRGVALKLLRKLIDAATAAGVKQLADITLYDNVGMLALARKLGFKVQRDPGNPNVTRLQLALDAPAR</sequence>
<proteinExistence type="predicted"/>
<name>A0A0D0MN28_VARPD</name>
<dbReference type="RefSeq" id="WP_042578603.1">
    <property type="nucleotide sequence ID" value="NZ_JXQQ01000020.1"/>
</dbReference>
<dbReference type="InterPro" id="IPR000182">
    <property type="entry name" value="GNAT_dom"/>
</dbReference>
<dbReference type="OrthoDB" id="9807426at2"/>
<dbReference type="EMBL" id="JXQQ01000020">
    <property type="protein sequence ID" value="KIQ33691.1"/>
    <property type="molecule type" value="Genomic_DNA"/>
</dbReference>
<dbReference type="GO" id="GO:0016747">
    <property type="term" value="F:acyltransferase activity, transferring groups other than amino-acyl groups"/>
    <property type="evidence" value="ECO:0007669"/>
    <property type="project" value="InterPro"/>
</dbReference>
<evidence type="ECO:0000313" key="2">
    <source>
        <dbReference type="EMBL" id="KIQ33691.1"/>
    </source>
</evidence>
<dbReference type="CDD" id="cd04301">
    <property type="entry name" value="NAT_SF"/>
    <property type="match status" value="1"/>
</dbReference>
<dbReference type="InterPro" id="IPR016181">
    <property type="entry name" value="Acyl_CoA_acyltransferase"/>
</dbReference>
<dbReference type="Gene3D" id="3.40.630.30">
    <property type="match status" value="1"/>
</dbReference>
<evidence type="ECO:0000259" key="1">
    <source>
        <dbReference type="PROSITE" id="PS51186"/>
    </source>
</evidence>
<organism evidence="2 3">
    <name type="scientific">Variovorax paradoxus</name>
    <dbReference type="NCBI Taxonomy" id="34073"/>
    <lineage>
        <taxon>Bacteria</taxon>
        <taxon>Pseudomonadati</taxon>
        <taxon>Pseudomonadota</taxon>
        <taxon>Betaproteobacteria</taxon>
        <taxon>Burkholderiales</taxon>
        <taxon>Comamonadaceae</taxon>
        <taxon>Variovorax</taxon>
    </lineage>
</organism>
<evidence type="ECO:0000313" key="3">
    <source>
        <dbReference type="Proteomes" id="UP000032067"/>
    </source>
</evidence>
<dbReference type="SUPFAM" id="SSF55729">
    <property type="entry name" value="Acyl-CoA N-acyltransferases (Nat)"/>
    <property type="match status" value="1"/>
</dbReference>
<protein>
    <submittedName>
        <fullName evidence="2">GCN5 family acetyltransferase</fullName>
    </submittedName>
</protein>
<dbReference type="AlphaFoldDB" id="A0A0D0MN28"/>
<accession>A0A0D0MN28</accession>
<reference evidence="2 3" key="1">
    <citation type="submission" date="2014-12" db="EMBL/GenBank/DDBJ databases">
        <title>16Stimator: statistical estimation of ribosomal gene copy numbers from draft genome assemblies.</title>
        <authorList>
            <person name="Perisin M.A."/>
            <person name="Vetter M."/>
            <person name="Gilbert J.A."/>
            <person name="Bergelson J."/>
        </authorList>
    </citation>
    <scope>NUCLEOTIDE SEQUENCE [LARGE SCALE GENOMIC DNA]</scope>
    <source>
        <strain evidence="2 3">MEDvA23</strain>
    </source>
</reference>
<dbReference type="Pfam" id="PF13302">
    <property type="entry name" value="Acetyltransf_3"/>
    <property type="match status" value="1"/>
</dbReference>
<dbReference type="Proteomes" id="UP000032067">
    <property type="component" value="Unassembled WGS sequence"/>
</dbReference>
<gene>
    <name evidence="2" type="ORF">RT97_09915</name>
</gene>